<dbReference type="Proteomes" id="UP000051757">
    <property type="component" value="Unassembled WGS sequence"/>
</dbReference>
<keyword evidence="3" id="KW-1185">Reference proteome</keyword>
<comment type="caution">
    <text evidence="2">The sequence shown here is derived from an EMBL/GenBank/DDBJ whole genome shotgun (WGS) entry which is preliminary data.</text>
</comment>
<evidence type="ECO:0000313" key="3">
    <source>
        <dbReference type="Proteomes" id="UP000051757"/>
    </source>
</evidence>
<feature type="domain" description="DUF7738" evidence="1">
    <location>
        <begin position="2"/>
        <end position="108"/>
    </location>
</feature>
<proteinExistence type="predicted"/>
<evidence type="ECO:0000259" key="1">
    <source>
        <dbReference type="Pfam" id="PF24880"/>
    </source>
</evidence>
<accession>A0A0R0B138</accession>
<organism evidence="2 3">
    <name type="scientific">Stenotrophomonas beteli</name>
    <dbReference type="NCBI Taxonomy" id="3384461"/>
    <lineage>
        <taxon>Bacteria</taxon>
        <taxon>Pseudomonadati</taxon>
        <taxon>Pseudomonadota</taxon>
        <taxon>Gammaproteobacteria</taxon>
        <taxon>Lysobacterales</taxon>
        <taxon>Lysobacteraceae</taxon>
        <taxon>Stenotrophomonas</taxon>
        <taxon>Stenotrophomonas maltophilia group</taxon>
    </lineage>
</organism>
<gene>
    <name evidence="2" type="ORF">ARC23_11080</name>
</gene>
<reference evidence="2 3" key="1">
    <citation type="journal article" date="2016" name="Front. Microbiol.">
        <title>Genome Sequence of Type Strains of Genus Stenotrophomonas.</title>
        <authorList>
            <person name="Patil P.P."/>
            <person name="Midha S."/>
            <person name="Kumar S."/>
            <person name="Patil P.B."/>
        </authorList>
    </citation>
    <scope>NUCLEOTIDE SEQUENCE [LARGE SCALE GENOMIC DNA]</scope>
    <source>
        <strain evidence="2 3">LMG 978</strain>
    </source>
</reference>
<dbReference type="EMBL" id="LLXV01000031">
    <property type="protein sequence ID" value="KRG50783.1"/>
    <property type="molecule type" value="Genomic_DNA"/>
</dbReference>
<name>A0A0R0B138_9GAMM</name>
<evidence type="ECO:0000313" key="2">
    <source>
        <dbReference type="EMBL" id="KRG50783.1"/>
    </source>
</evidence>
<sequence length="167" mass="18330">MEFDKGSFSINGKNARIGATTAEWISALGTNYRYADPKSADMMIWDDLGIFVYTDLPRKDQVSSVAFAFHKNPTADLALPGTGQAIRPKRMFNGEVVIGSGRFNADMKIGDIPAASNMTFEVHCSSGIATCTTNRVDGSSRGYSIYFTVDEKRYDSVPYTIEISRAL</sequence>
<dbReference type="InterPro" id="IPR056640">
    <property type="entry name" value="DUF7738"/>
</dbReference>
<protein>
    <recommendedName>
        <fullName evidence="1">DUF7738 domain-containing protein</fullName>
    </recommendedName>
</protein>
<dbReference type="AlphaFoldDB" id="A0A0R0B138"/>
<dbReference type="Pfam" id="PF24880">
    <property type="entry name" value="DUF7738"/>
    <property type="match status" value="1"/>
</dbReference>